<feature type="compositionally biased region" description="Basic and acidic residues" evidence="1">
    <location>
        <begin position="40"/>
        <end position="49"/>
    </location>
</feature>
<evidence type="ECO:0000313" key="2">
    <source>
        <dbReference type="EMBL" id="KAK8895904.1"/>
    </source>
</evidence>
<comment type="caution">
    <text evidence="2">The sequence shown here is derived from an EMBL/GenBank/DDBJ whole genome shotgun (WGS) entry which is preliminary data.</text>
</comment>
<dbReference type="Proteomes" id="UP001470230">
    <property type="component" value="Unassembled WGS sequence"/>
</dbReference>
<protein>
    <submittedName>
        <fullName evidence="2">Uncharacterized protein</fullName>
    </submittedName>
</protein>
<dbReference type="EMBL" id="JAPFFF010000002">
    <property type="protein sequence ID" value="KAK8895904.1"/>
    <property type="molecule type" value="Genomic_DNA"/>
</dbReference>
<organism evidence="2 3">
    <name type="scientific">Tritrichomonas musculus</name>
    <dbReference type="NCBI Taxonomy" id="1915356"/>
    <lineage>
        <taxon>Eukaryota</taxon>
        <taxon>Metamonada</taxon>
        <taxon>Parabasalia</taxon>
        <taxon>Tritrichomonadida</taxon>
        <taxon>Tritrichomonadidae</taxon>
        <taxon>Tritrichomonas</taxon>
    </lineage>
</organism>
<proteinExistence type="predicted"/>
<evidence type="ECO:0000256" key="1">
    <source>
        <dbReference type="SAM" id="MobiDB-lite"/>
    </source>
</evidence>
<feature type="region of interest" description="Disordered" evidence="1">
    <location>
        <begin position="40"/>
        <end position="96"/>
    </location>
</feature>
<evidence type="ECO:0000313" key="3">
    <source>
        <dbReference type="Proteomes" id="UP001470230"/>
    </source>
</evidence>
<keyword evidence="3" id="KW-1185">Reference proteome</keyword>
<feature type="compositionally biased region" description="Acidic residues" evidence="1">
    <location>
        <begin position="50"/>
        <end position="90"/>
    </location>
</feature>
<accession>A0ABR2KXS3</accession>
<gene>
    <name evidence="2" type="ORF">M9Y10_013790</name>
</gene>
<name>A0ABR2KXS3_9EUKA</name>
<reference evidence="2 3" key="1">
    <citation type="submission" date="2024-04" db="EMBL/GenBank/DDBJ databases">
        <title>Tritrichomonas musculus Genome.</title>
        <authorList>
            <person name="Alves-Ferreira E."/>
            <person name="Grigg M."/>
            <person name="Lorenzi H."/>
            <person name="Galac M."/>
        </authorList>
    </citation>
    <scope>NUCLEOTIDE SEQUENCE [LARGE SCALE GENOMIC DNA]</scope>
    <source>
        <strain evidence="2 3">EAF2021</strain>
    </source>
</reference>
<sequence>MTKAGEYLKGTKRLQIINKWLRGIEDPIYEVYPTRIKDKVKDIDYNKEDEKEEEDNDEEQEDDEKEEDHEEQDKLDEDNNEPDEKSDEEPVPLFNQQFNPKYNHFKYDLTYINMQILYELQQINEFLKKDRERKEHKKMTKDIINKVMNEKNKNDDIEVVYYEQPPKMKRRNNVFADVGF</sequence>